<dbReference type="Pfam" id="PF04783">
    <property type="entry name" value="DUF630"/>
    <property type="match status" value="1"/>
</dbReference>
<keyword evidence="4" id="KW-1185">Reference proteome</keyword>
<proteinExistence type="predicted"/>
<dbReference type="Proteomes" id="UP000467840">
    <property type="component" value="Chromosome 14"/>
</dbReference>
<dbReference type="PANTHER" id="PTHR21450:SF21">
    <property type="entry name" value="REDUCTASE SUBUNIT C, PUTATIVE (DUF630 AND DUF632)-RELATED"/>
    <property type="match status" value="1"/>
</dbReference>
<organism evidence="3 4">
    <name type="scientific">Hevea brasiliensis</name>
    <name type="common">Para rubber tree</name>
    <name type="synonym">Siphonia brasiliensis</name>
    <dbReference type="NCBI Taxonomy" id="3981"/>
    <lineage>
        <taxon>Eukaryota</taxon>
        <taxon>Viridiplantae</taxon>
        <taxon>Streptophyta</taxon>
        <taxon>Embryophyta</taxon>
        <taxon>Tracheophyta</taxon>
        <taxon>Spermatophyta</taxon>
        <taxon>Magnoliopsida</taxon>
        <taxon>eudicotyledons</taxon>
        <taxon>Gunneridae</taxon>
        <taxon>Pentapetalae</taxon>
        <taxon>rosids</taxon>
        <taxon>fabids</taxon>
        <taxon>Malpighiales</taxon>
        <taxon>Euphorbiaceae</taxon>
        <taxon>Crotonoideae</taxon>
        <taxon>Micrandreae</taxon>
        <taxon>Hevea</taxon>
    </lineage>
</organism>
<dbReference type="EMBL" id="JAAGAX010000006">
    <property type="protein sequence ID" value="KAF2310798.1"/>
    <property type="molecule type" value="Genomic_DNA"/>
</dbReference>
<sequence>MKQLVVFRGEFTDAQLAYLRALKNTGVTLRQFTESESLELENTSNGKALPSSPPLPLPPSPPPPPPFSPDLRGSIDNQKEEIDQEEAFPTTLGEKQIVEPAVDEENWAEAKAEFEEEDWEDENAGNVHSNLLPPMQQRQQPVKLIDDDSSMVSCCSKDTADVAMVKWRSKMTLEGIVKELDDYFLKASAGGKEIAVLMDIFKGHTLLSQNSKENKSKRWPLQ</sequence>
<evidence type="ECO:0000259" key="2">
    <source>
        <dbReference type="Pfam" id="PF04783"/>
    </source>
</evidence>
<gene>
    <name evidence="3" type="ORF">GH714_017355</name>
</gene>
<comment type="caution">
    <text evidence="3">The sequence shown here is derived from an EMBL/GenBank/DDBJ whole genome shotgun (WGS) entry which is preliminary data.</text>
</comment>
<reference evidence="3 4" key="1">
    <citation type="journal article" date="2020" name="Mol. Plant">
        <title>The Chromosome-Based Rubber Tree Genome Provides New Insights into Spurge Genome Evolution and Rubber Biosynthesis.</title>
        <authorList>
            <person name="Liu J."/>
            <person name="Shi C."/>
            <person name="Shi C.C."/>
            <person name="Li W."/>
            <person name="Zhang Q.J."/>
            <person name="Zhang Y."/>
            <person name="Li K."/>
            <person name="Lu H.F."/>
            <person name="Shi C."/>
            <person name="Zhu S.T."/>
            <person name="Xiao Z.Y."/>
            <person name="Nan H."/>
            <person name="Yue Y."/>
            <person name="Zhu X.G."/>
            <person name="Wu Y."/>
            <person name="Hong X.N."/>
            <person name="Fan G.Y."/>
            <person name="Tong Y."/>
            <person name="Zhang D."/>
            <person name="Mao C.L."/>
            <person name="Liu Y.L."/>
            <person name="Hao S.J."/>
            <person name="Liu W.Q."/>
            <person name="Lv M.Q."/>
            <person name="Zhang H.B."/>
            <person name="Liu Y."/>
            <person name="Hu-Tang G.R."/>
            <person name="Wang J.P."/>
            <person name="Wang J.H."/>
            <person name="Sun Y.H."/>
            <person name="Ni S.B."/>
            <person name="Chen W.B."/>
            <person name="Zhang X.C."/>
            <person name="Jiao Y.N."/>
            <person name="Eichler E.E."/>
            <person name="Li G.H."/>
            <person name="Liu X."/>
            <person name="Gao L.Z."/>
        </authorList>
    </citation>
    <scope>NUCLEOTIDE SEQUENCE [LARGE SCALE GENOMIC DNA]</scope>
    <source>
        <strain evidence="4">cv. GT1</strain>
        <tissue evidence="3">Leaf</tissue>
    </source>
</reference>
<feature type="region of interest" description="Disordered" evidence="1">
    <location>
        <begin position="37"/>
        <end position="87"/>
    </location>
</feature>
<evidence type="ECO:0000256" key="1">
    <source>
        <dbReference type="SAM" id="MobiDB-lite"/>
    </source>
</evidence>
<feature type="compositionally biased region" description="Pro residues" evidence="1">
    <location>
        <begin position="51"/>
        <end position="68"/>
    </location>
</feature>
<feature type="domain" description="DUF630" evidence="2">
    <location>
        <begin position="1"/>
        <end position="36"/>
    </location>
</feature>
<protein>
    <recommendedName>
        <fullName evidence="2">DUF630 domain-containing protein</fullName>
    </recommendedName>
</protein>
<dbReference type="InterPro" id="IPR006868">
    <property type="entry name" value="DUF630"/>
</dbReference>
<accession>A0A6A6ME92</accession>
<evidence type="ECO:0000313" key="3">
    <source>
        <dbReference type="EMBL" id="KAF2310798.1"/>
    </source>
</evidence>
<dbReference type="PANTHER" id="PTHR21450">
    <property type="entry name" value="PROTEIN ALTERED PHOSPHATE STARVATION RESPONSE 1"/>
    <property type="match status" value="1"/>
</dbReference>
<name>A0A6A6ME92_HEVBR</name>
<dbReference type="AlphaFoldDB" id="A0A6A6ME92"/>
<evidence type="ECO:0000313" key="4">
    <source>
        <dbReference type="Proteomes" id="UP000467840"/>
    </source>
</evidence>